<feature type="non-terminal residue" evidence="1">
    <location>
        <position position="1"/>
    </location>
</feature>
<dbReference type="Proteomes" id="UP001597045">
    <property type="component" value="Unassembled WGS sequence"/>
</dbReference>
<dbReference type="EMBL" id="JBHTIS010004476">
    <property type="protein sequence ID" value="MFD1052505.1"/>
    <property type="molecule type" value="Genomic_DNA"/>
</dbReference>
<evidence type="ECO:0000313" key="2">
    <source>
        <dbReference type="Proteomes" id="UP001597045"/>
    </source>
</evidence>
<reference evidence="2" key="1">
    <citation type="journal article" date="2019" name="Int. J. Syst. Evol. Microbiol.">
        <title>The Global Catalogue of Microorganisms (GCM) 10K type strain sequencing project: providing services to taxonomists for standard genome sequencing and annotation.</title>
        <authorList>
            <consortium name="The Broad Institute Genomics Platform"/>
            <consortium name="The Broad Institute Genome Sequencing Center for Infectious Disease"/>
            <person name="Wu L."/>
            <person name="Ma J."/>
        </authorList>
    </citation>
    <scope>NUCLEOTIDE SEQUENCE [LARGE SCALE GENOMIC DNA]</scope>
    <source>
        <strain evidence="2">JCM 31486</strain>
    </source>
</reference>
<proteinExistence type="predicted"/>
<comment type="caution">
    <text evidence="1">The sequence shown here is derived from an EMBL/GenBank/DDBJ whole genome shotgun (WGS) entry which is preliminary data.</text>
</comment>
<organism evidence="1 2">
    <name type="scientific">Kibdelosporangium lantanae</name>
    <dbReference type="NCBI Taxonomy" id="1497396"/>
    <lineage>
        <taxon>Bacteria</taxon>
        <taxon>Bacillati</taxon>
        <taxon>Actinomycetota</taxon>
        <taxon>Actinomycetes</taxon>
        <taxon>Pseudonocardiales</taxon>
        <taxon>Pseudonocardiaceae</taxon>
        <taxon>Kibdelosporangium</taxon>
    </lineage>
</organism>
<accession>A0ABW3MSN0</accession>
<protein>
    <submittedName>
        <fullName evidence="1">Cation transporter</fullName>
    </submittedName>
</protein>
<dbReference type="SUPFAM" id="SSF160240">
    <property type="entry name" value="Cation efflux protein cytoplasmic domain-like"/>
    <property type="match status" value="1"/>
</dbReference>
<sequence>ALLAVVAVLLARSSRRLLLGRQADSRMVRSIELWLERQPEVDDVVDMLTMMTGTDRVLLCARVDFVNTYTAGDVEQACMRIDEDLHTEFPDLDEIFIQPVPRTNPTLRDRVLRRYGRVMADE</sequence>
<gene>
    <name evidence="1" type="ORF">ACFQ1S_46405</name>
</gene>
<keyword evidence="2" id="KW-1185">Reference proteome</keyword>
<evidence type="ECO:0000313" key="1">
    <source>
        <dbReference type="EMBL" id="MFD1052505.1"/>
    </source>
</evidence>
<dbReference type="InterPro" id="IPR036837">
    <property type="entry name" value="Cation_efflux_CTD_sf"/>
</dbReference>
<name>A0ABW3MSN0_9PSEU</name>